<dbReference type="AlphaFoldDB" id="A0A409X9R3"/>
<dbReference type="Proteomes" id="UP000284706">
    <property type="component" value="Unassembled WGS sequence"/>
</dbReference>
<keyword evidence="2" id="KW-1185">Reference proteome</keyword>
<dbReference type="InParanoid" id="A0A409X9R3"/>
<sequence>MGRRAKYLTNTERENASRLRKKAFLATEHGKRVRSEQNKRAYERRKEAQRLNNAVELSLPDIPSRVRSLATPCFDHLNPLFQQGFRSTTLLEEDELYGQFAQPPPYFVAEELKEFGRWKATIVVQGKHERTLYMLDTQRLVDKYNRMDRAAFRKQLHEEILKHLEGWKGLCELVDKCRLEDFEAVGKGKENDEYISVYLARWDHPKYRIR</sequence>
<accession>A0A409X9R3</accession>
<name>A0A409X9R3_9AGAR</name>
<protein>
    <submittedName>
        <fullName evidence="1">Uncharacterized protein</fullName>
    </submittedName>
</protein>
<dbReference type="OrthoDB" id="3125465at2759"/>
<organism evidence="1 2">
    <name type="scientific">Gymnopilus dilepis</name>
    <dbReference type="NCBI Taxonomy" id="231916"/>
    <lineage>
        <taxon>Eukaryota</taxon>
        <taxon>Fungi</taxon>
        <taxon>Dikarya</taxon>
        <taxon>Basidiomycota</taxon>
        <taxon>Agaricomycotina</taxon>
        <taxon>Agaricomycetes</taxon>
        <taxon>Agaricomycetidae</taxon>
        <taxon>Agaricales</taxon>
        <taxon>Agaricineae</taxon>
        <taxon>Hymenogastraceae</taxon>
        <taxon>Gymnopilus</taxon>
    </lineage>
</organism>
<reference evidence="1 2" key="1">
    <citation type="journal article" date="2018" name="Evol. Lett.">
        <title>Horizontal gene cluster transfer increased hallucinogenic mushroom diversity.</title>
        <authorList>
            <person name="Reynolds H.T."/>
            <person name="Vijayakumar V."/>
            <person name="Gluck-Thaler E."/>
            <person name="Korotkin H.B."/>
            <person name="Matheny P.B."/>
            <person name="Slot J.C."/>
        </authorList>
    </citation>
    <scope>NUCLEOTIDE SEQUENCE [LARGE SCALE GENOMIC DNA]</scope>
    <source>
        <strain evidence="1 2">SRW20</strain>
    </source>
</reference>
<comment type="caution">
    <text evidence="1">The sequence shown here is derived from an EMBL/GenBank/DDBJ whole genome shotgun (WGS) entry which is preliminary data.</text>
</comment>
<gene>
    <name evidence="1" type="ORF">CVT26_005805</name>
</gene>
<dbReference type="EMBL" id="NHYE01003840">
    <property type="protein sequence ID" value="PPQ87519.1"/>
    <property type="molecule type" value="Genomic_DNA"/>
</dbReference>
<proteinExistence type="predicted"/>
<evidence type="ECO:0000313" key="1">
    <source>
        <dbReference type="EMBL" id="PPQ87519.1"/>
    </source>
</evidence>
<evidence type="ECO:0000313" key="2">
    <source>
        <dbReference type="Proteomes" id="UP000284706"/>
    </source>
</evidence>